<evidence type="ECO:0000313" key="3">
    <source>
        <dbReference type="Proteomes" id="UP000027473"/>
    </source>
</evidence>
<dbReference type="Proteomes" id="UP000027473">
    <property type="component" value="Unassembled WGS sequence"/>
</dbReference>
<dbReference type="EMBL" id="JAAC01000009">
    <property type="protein sequence ID" value="KDE65354.1"/>
    <property type="molecule type" value="Genomic_DNA"/>
</dbReference>
<evidence type="ECO:0008006" key="4">
    <source>
        <dbReference type="Google" id="ProtNLM"/>
    </source>
</evidence>
<feature type="compositionally biased region" description="Low complexity" evidence="1">
    <location>
        <begin position="15"/>
        <end position="31"/>
    </location>
</feature>
<accession>A0AB73BYX2</accession>
<name>A0AB73BYX2_9FUSO</name>
<organism evidence="2 3">
    <name type="scientific">Fusobacterium necrophorum BL</name>
    <dbReference type="NCBI Taxonomy" id="1441732"/>
    <lineage>
        <taxon>Bacteria</taxon>
        <taxon>Fusobacteriati</taxon>
        <taxon>Fusobacteriota</taxon>
        <taxon>Fusobacteriia</taxon>
        <taxon>Fusobacteriales</taxon>
        <taxon>Fusobacteriaceae</taxon>
        <taxon>Fusobacterium</taxon>
    </lineage>
</organism>
<evidence type="ECO:0000313" key="2">
    <source>
        <dbReference type="EMBL" id="KDE65354.1"/>
    </source>
</evidence>
<proteinExistence type="predicted"/>
<protein>
    <recommendedName>
        <fullName evidence="4">Autotransporter domain-containing protein</fullName>
    </recommendedName>
</protein>
<comment type="caution">
    <text evidence="2">The sequence shown here is derived from an EMBL/GenBank/DDBJ whole genome shotgun (WGS) entry which is preliminary data.</text>
</comment>
<feature type="non-terminal residue" evidence="2">
    <location>
        <position position="2867"/>
    </location>
</feature>
<gene>
    <name evidence="2" type="ORF">FUSO3_01010</name>
</gene>
<feature type="region of interest" description="Disordered" evidence="1">
    <location>
        <begin position="1"/>
        <end position="52"/>
    </location>
</feature>
<evidence type="ECO:0000256" key="1">
    <source>
        <dbReference type="SAM" id="MobiDB-lite"/>
    </source>
</evidence>
<feature type="non-terminal residue" evidence="2">
    <location>
        <position position="1"/>
    </location>
</feature>
<sequence length="2867" mass="292573">NISPKTVAEKNISEKTVTQKPVTTPTVSVQSAPSISVKASSPEAPNVGLPQTPTAPTIAVNAPGAITPLGSISVTKVDPVNVSVEVPNPPAPPTVSAPTVTPPETPAGFSPATIPLPSTPNDPDKPDISVFNPIDLAFQGTGFGQGYAPTMSKNKMTLQNFDTYNTDSKVYISTGNSETTWTGGNVTVTSGGSTQVLTSGSYSGGENYITFISDAANHSVTINGDYDMTRRDTTGNGTVYFVSLNPYQVSIGSGSSNTETYNFAGNLTLHGFEDATSPKLLLGFEHQLLAGGGGGSSAFGSGTSIFKNSGTINLASGTNLVGIQIDTEGTQFVTQAQTRNDGTINVNSKNSIAIDYGKYYTNPPNTKLFIGNININGEGNYGLRMKDYHTWSPNYYNATNVTGSNGVITLGGKKNVGIYVGQGMSSGDPIGNMDNLQVKVGGENNIGFLRAGSAGVNKSSITLDASKLGTIFTFAESEATKKSALVRSDFEEVILDKSYTWNSGNLGEGNTFLQAGKTGTVTFKDGNTLTVKANKFYGMTAGNFEAKDSDKTAGAKATNHGKIEITGDDSIAMAADKGNMAGKSNTIENKGELKVTGKGVTGIYNLGIFTQTGSNSKLEVNGEKSLGLYNKNGTMTLDGTATISGTKGAIGIFSDGGSVTSNMGDKLSITSDDTGIASGASQGLGVYSANGANVKINGAKINVTGGSVAIAAVGKNTSNVGSHIEAKNSTINYSGEGYAVYTKDGGKIDISDATINLGGLATGMELDFTNKTITATNTKINVKSNGVTVYNLSNVTTPLKVSTLQSDLNEKAGVTSITSDAGITKYKLASLDGGEVNIDTPISRTDAEGKAGYTFYRRFLAQRTKLNVIKDVTAIMSSTEAKDYSGQVVGLEMNSSKNASSVSETAINLKDGATITANRTDTGNGAIGTFINYGQVNVDSKSKILVEKTNNNKSAVGIYAVNGSQVSNTGTIEVGGAKSVGILGMAYRTDSNGKNVVNEFGNKPGEGLVNITNNGEISLDKNNTIGIFATNNKTGSNATDHTVINKGNISVGNTDKSGTAIGIYGDKVSIKSESGTIKIGESAVGIYAQNSDVGEAGKDLGKIDYNGKNGIGLYLKDNSSLAGTKISLIQTNSGELKGKVGILVDTDKSTETLTTEIDTGSVNDVTAYYSKSSDLTVNANGKINKNSVGIAGTEGKKLIYGNGTFKVGENSTAILGKKNEITLNNNAVLQLTGSKSIGIYSDSDNAAKNALINGKIKFDSTATNAVGTYALNDTNLKIVSTNSVDFGTSKNNIAYYIAGSKFEGSSSSTTLNYAHNSQNIYLYAQGSKASDNTIKGSQINLAGKIDVNPTGTATSTEKAIGLYLNTAVRGNPTEFSDNTLDMTKPNANVSVTNGAIGIYAKNDSTAKTNKILRPNIYSTGKQTVGIYADGNLKLDVANGKISASTNGIGIYGNKGIINIDAEQNVETTAAGTGIFLTNGSRLNGGELNLKNNTSGKAAAGVYYTKGSASSEVVHNTKLSVADGDNLLAMYVDGGINLKNSKDISISKGTGNVASYITGNSNFTNDANISLVGTNFTQAIGIYAANGRVTNNSSKTITVEDSKAGSLSIGMAAVSNGTNKAEITNKGAISAKGDAIGIYVDSTNGASGATNTGTVTAKNDSTIKAIGAYAKGANATFKNTGTISSENIALALENTGSGKITAGKIDLTADNSVAVYSKGSTIDFEVSATEADRSGTVALYADGATKINNKVTTLKGKGGNVGLYLTKDFSGSFGTASEVNVSAGTKTTNIGIYTAPQFSGNINNIKIDQTGEKTVGLYLGDNGTKGSTVTHSGVINVGQGTGIYIPSNSKFTAINTTFNIDKGTGVYLNGGTIDLGATGKAAVNFGSNGGTAIFQNGGTINTDSGLTITGNGSFLALKNGNTTINSLLKVGGGAIGINSTYDKAGTYNLALGSSGRIELNGTSATGIAASTTTGTVNIKNEGTIITTSGNKTVGIFSKGANVENKSAGKIEIGAGGTGIFVTNKGAAQNTEIRNSGKIKLIGAGAIGILGDELDSNKTHTVGEISGTADESIGVLIQNNKSNTLLKDFNIALGTHGRGMVFADNSNKTTITATGGKNKITVGNSTNLNTRGVGITAKNAEVDISDTNVTVGTNSLGLYSIGKTLTYTSGELTSSTGSSILAFADTKGTINLNNQSKLSVGTHGIALGANGGVINANVATSVEVNGANGIGAYIVGDKSNAASISNNFDIKVKQANGIGVYAKGNVNSIAKVSELKGNSSKAYVFDNLTNAATISNLLNLTDTSATGQIGVYAMGSGAGLNLNGISVLGNGNIGVFSNANQNIDNIGSLNIGNSSSKNNSIGIYSDNSKGTNTTRSITQNGSVTVGNNSVGIFGKNTAMNQNSGADVNVGSQGIGFLIENTDAYYNKGNVSVSGNLKVADTGAIGIQTKNADILLSKDLIVGSGDSKGIYSEAKGNINTAGNITVGKNSIGVYKKGTGVETIQTASGKTLIVGDNGYGIFSKGAKVTNNMNISAGVNAIGAYVDGNDLTSTGTVTVGDKGVGLLVKGTGRNLTSTGNISVGSNNSVGLYAEDDANIVQSGNITVADNNGIGAYSKGSGNVSTKGDTTVGKDSIGVYKDGKGTMNINIGSPIQTMNIAEKGYGLYYKGNSNIDSIINSNMNMTLGKEAVGIYGKNTTVNHTGNITVGETTIGSSGFTTPSDNKNSIGIFSDNSNITYKGHMVVDKPLSVGIYGMNGGNIVLTSGSTLDVKNGAYGIMTGKGVAGITVENGATINVDGKATATGATEKNVSFGIAAYSGDIKNEGTINVTNGATGIYVAGTSKLINEGTITIGTGGGKAQDKPGTNAAANI</sequence>
<reference evidence="2 3" key="1">
    <citation type="submission" date="2014-01" db="EMBL/GenBank/DDBJ databases">
        <title>Comparative genomics of Fusobacterium necrophorum wild isolates.</title>
        <authorList>
            <person name="Kittichotirat W."/>
            <person name="Bumgarner R.E."/>
            <person name="Lawrence P."/>
        </authorList>
    </citation>
    <scope>NUCLEOTIDE SEQUENCE [LARGE SCALE GENOMIC DNA]</scope>
    <source>
        <strain evidence="2 3">BL</strain>
    </source>
</reference>